<dbReference type="EMBL" id="MN740736">
    <property type="protein sequence ID" value="QHS81399.1"/>
    <property type="molecule type" value="Genomic_DNA"/>
</dbReference>
<protein>
    <submittedName>
        <fullName evidence="1">Uncharacterized protein</fullName>
    </submittedName>
</protein>
<accession>A0A6C0ANK9</accession>
<proteinExistence type="predicted"/>
<organism evidence="1">
    <name type="scientific">viral metagenome</name>
    <dbReference type="NCBI Taxonomy" id="1070528"/>
    <lineage>
        <taxon>unclassified sequences</taxon>
        <taxon>metagenomes</taxon>
        <taxon>organismal metagenomes</taxon>
    </lineage>
</organism>
<sequence>MSNKYAPPSTLLKSRENLQEICKNKTGIKKYEIFDIVINYVWLKILPILTGTVETKTQCIINLRELQGHISQLVTESFIIDIIEVLKKEYPGVDFTYKETAGYDGTILERIIIMDWS</sequence>
<reference evidence="1" key="1">
    <citation type="journal article" date="2020" name="Nature">
        <title>Giant virus diversity and host interactions through global metagenomics.</title>
        <authorList>
            <person name="Schulz F."/>
            <person name="Roux S."/>
            <person name="Paez-Espino D."/>
            <person name="Jungbluth S."/>
            <person name="Walsh D.A."/>
            <person name="Denef V.J."/>
            <person name="McMahon K.D."/>
            <person name="Konstantinidis K.T."/>
            <person name="Eloe-Fadrosh E.A."/>
            <person name="Kyrpides N.C."/>
            <person name="Woyke T."/>
        </authorList>
    </citation>
    <scope>NUCLEOTIDE SEQUENCE</scope>
    <source>
        <strain evidence="1">GVMAG-S-1101161-73</strain>
    </source>
</reference>
<evidence type="ECO:0000313" key="1">
    <source>
        <dbReference type="EMBL" id="QHS81399.1"/>
    </source>
</evidence>
<name>A0A6C0ANK9_9ZZZZ</name>
<dbReference type="AlphaFoldDB" id="A0A6C0ANK9"/>